<organism evidence="1 2">
    <name type="scientific">Mycobacteroides abscessus subsp. bolletii</name>
    <dbReference type="NCBI Taxonomy" id="319705"/>
    <lineage>
        <taxon>Bacteria</taxon>
        <taxon>Bacillati</taxon>
        <taxon>Actinomycetota</taxon>
        <taxon>Actinomycetes</taxon>
        <taxon>Mycobacteriales</taxon>
        <taxon>Mycobacteriaceae</taxon>
        <taxon>Mycobacteroides</taxon>
        <taxon>Mycobacteroides abscessus</taxon>
    </lineage>
</organism>
<protein>
    <submittedName>
        <fullName evidence="1">Uncharacterized protein</fullName>
    </submittedName>
</protein>
<comment type="caution">
    <text evidence="1">The sequence shown here is derived from an EMBL/GenBank/DDBJ whole genome shotgun (WGS) entry which is preliminary data.</text>
</comment>
<name>A0A9Q7SBE0_9MYCO</name>
<proteinExistence type="predicted"/>
<reference evidence="1 2" key="1">
    <citation type="submission" date="2016-11" db="EMBL/GenBank/DDBJ databases">
        <authorList>
            <consortium name="Pathogen Informatics"/>
        </authorList>
    </citation>
    <scope>NUCLEOTIDE SEQUENCE [LARGE SCALE GENOMIC DNA]</scope>
    <source>
        <strain evidence="1 2">968</strain>
    </source>
</reference>
<gene>
    <name evidence="1" type="ORF">SAMEA2275694_00983</name>
</gene>
<dbReference type="AlphaFoldDB" id="A0A9Q7SBE0"/>
<evidence type="ECO:0000313" key="2">
    <source>
        <dbReference type="Proteomes" id="UP000185183"/>
    </source>
</evidence>
<accession>A0A9Q7SBE0</accession>
<sequence>MVVCVRWAACDIPQVATPGSCEVGAHRAAHVDVDRGCNGNMPDHEKTLLRRL</sequence>
<evidence type="ECO:0000313" key="1">
    <source>
        <dbReference type="EMBL" id="SHW95649.1"/>
    </source>
</evidence>
<dbReference type="Proteomes" id="UP000185183">
    <property type="component" value="Unassembled WGS sequence"/>
</dbReference>
<dbReference type="EMBL" id="FSFA01000001">
    <property type="protein sequence ID" value="SHW95649.1"/>
    <property type="molecule type" value="Genomic_DNA"/>
</dbReference>